<dbReference type="RefSeq" id="WP_167678111.1">
    <property type="nucleotide sequence ID" value="NZ_CP050313.1"/>
</dbReference>
<dbReference type="Gene3D" id="2.60.120.430">
    <property type="entry name" value="Galactose-binding lectin"/>
    <property type="match status" value="1"/>
</dbReference>
<feature type="domain" description="Glycoside hydrolase family 3 C-terminal" evidence="3">
    <location>
        <begin position="470"/>
        <end position="686"/>
    </location>
</feature>
<dbReference type="Gene3D" id="3.40.50.1700">
    <property type="entry name" value="Glycoside hydrolase family 3 C-terminal domain"/>
    <property type="match status" value="1"/>
</dbReference>
<dbReference type="InterPro" id="IPR001764">
    <property type="entry name" value="Glyco_hydro_3_N"/>
</dbReference>
<reference evidence="5 6" key="1">
    <citation type="submission" date="2020-03" db="EMBL/GenBank/DDBJ databases">
        <title>Complete genome sequence of Shewanella sp.</title>
        <authorList>
            <person name="Kim Y.-S."/>
            <person name="Kim S.-J."/>
            <person name="Jung H.-K."/>
            <person name="Kim K.-H."/>
        </authorList>
    </citation>
    <scope>NUCLEOTIDE SEQUENCE [LARGE SCALE GENOMIC DNA]</scope>
    <source>
        <strain evidence="5 6">PN3F2</strain>
    </source>
</reference>
<keyword evidence="6" id="KW-1185">Reference proteome</keyword>
<accession>A0A6G9QL90</accession>
<proteinExistence type="predicted"/>
<gene>
    <name evidence="5" type="ORF">HBH39_10690</name>
</gene>
<dbReference type="EMBL" id="CP050313">
    <property type="protein sequence ID" value="QIR14893.1"/>
    <property type="molecule type" value="Genomic_DNA"/>
</dbReference>
<dbReference type="InterPro" id="IPR036881">
    <property type="entry name" value="Glyco_hydro_3_C_sf"/>
</dbReference>
<dbReference type="Pfam" id="PF18559">
    <property type="entry name" value="Exop_C"/>
    <property type="match status" value="1"/>
</dbReference>
<dbReference type="SUPFAM" id="SSF49785">
    <property type="entry name" value="Galactose-binding domain-like"/>
    <property type="match status" value="1"/>
</dbReference>
<evidence type="ECO:0000259" key="2">
    <source>
        <dbReference type="Pfam" id="PF00933"/>
    </source>
</evidence>
<dbReference type="InterPro" id="IPR017853">
    <property type="entry name" value="GH"/>
</dbReference>
<keyword evidence="1 5" id="KW-0378">Hydrolase</keyword>
<protein>
    <submittedName>
        <fullName evidence="5">Glycoside hydrolase family 3 protein</fullName>
    </submittedName>
</protein>
<dbReference type="Gene3D" id="3.20.20.300">
    <property type="entry name" value="Glycoside hydrolase, family 3, N-terminal domain"/>
    <property type="match status" value="1"/>
</dbReference>
<dbReference type="Pfam" id="PF00933">
    <property type="entry name" value="Glyco_hydro_3"/>
    <property type="match status" value="1"/>
</dbReference>
<evidence type="ECO:0000259" key="3">
    <source>
        <dbReference type="Pfam" id="PF01915"/>
    </source>
</evidence>
<name>A0A6G9QL90_9GAMM</name>
<dbReference type="Pfam" id="PF01915">
    <property type="entry name" value="Glyco_hydro_3_C"/>
    <property type="match status" value="1"/>
</dbReference>
<evidence type="ECO:0000256" key="1">
    <source>
        <dbReference type="ARBA" id="ARBA00022801"/>
    </source>
</evidence>
<dbReference type="Proteomes" id="UP000502608">
    <property type="component" value="Chromosome"/>
</dbReference>
<dbReference type="InterPro" id="IPR002772">
    <property type="entry name" value="Glyco_hydro_3_C"/>
</dbReference>
<dbReference type="InterPro" id="IPR041443">
    <property type="entry name" value="Exop_C"/>
</dbReference>
<feature type="domain" description="Glycoside hydrolase family 3 N-terminal" evidence="2">
    <location>
        <begin position="105"/>
        <end position="429"/>
    </location>
</feature>
<dbReference type="GO" id="GO:0008422">
    <property type="term" value="F:beta-glucosidase activity"/>
    <property type="evidence" value="ECO:0007669"/>
    <property type="project" value="TreeGrafter"/>
</dbReference>
<dbReference type="InterPro" id="IPR036962">
    <property type="entry name" value="Glyco_hydro_3_N_sf"/>
</dbReference>
<dbReference type="SUPFAM" id="SSF52279">
    <property type="entry name" value="Beta-D-glucan exohydrolase, C-terminal domain"/>
    <property type="match status" value="1"/>
</dbReference>
<sequence length="896" mass="97107">MLNFTRNINNGGDAISHKVIPFKFAPLSASLLIGLGLLGCQPSTPSKNQQQIDLAQTVAEQKELVPESTSTGVKADINVWPQQQAAIAVDPILEQKIAEILAQMTLEQKVAQMIQPEIRDITVEDMRQYGFGSYLNGGGAYPNNDKHATPADWINLAEAMYQASVDDSLDGSRIPTMWGTDAVHGHNNVIGATLFPHNIGLGAANNPKLIEQIAAITAKEVMVTGIDWVFAPTVAVVRDDRWGRTYEGYSEDPRIVRDYAFAIVEGLQGAVDGEFLSDQHVLSTVKHFLGDGGTEKGIDQGDNLASEQDLYAIHAQGYVGGLNAGAQSVMASFNSWHGDKIHGNKYLLTDVLKGRFAFDGFVVGDWNGHGQVAGCSNESCPQAANAGLDIFMVPTAAWKPLYENTIAQVKSGEISQARIDDAVSRILRVKLRAGLFEKPSPAKRALSGKTELIGQASHREVAKQAVRESLVLLKNNQALLPLSPKMNVLVAGDAADNIGKQSGGWTITWQGTDNQNSDFPGASSIYQGIASAVDQAGGQVQLSVNGQFDANNKPDVAIVVFGEEPYAEGNGDIDNLEYQRGDKRDLALLKSLQAQGIKVVSVFISGRPMWVNPEMNASDAFVAAWLPGSEGQGVAEVLFTDAQGQVQHDFVGKLSFSWPSTPQQSAVNVNDEDYQPLLPYGFGLKYGDKSTLANDLSEDNFAEQTEIEDLALFERAVKSPWNMYIATVALDNNGLPQIKDRQTLASSMAENSALHIRTIDKVVQEDARQVTFKGEQMGLVGLNSNFPRDFRAYQDNSVLSVQIQVQDKLEQPLMIGMVCEGACLGQFDISEQVNAKVNTWQTIQIPLSCFAKQGFDFAKVIVPFYIATQANTTVSFSDVVITNVSASDNSQVIDCK</sequence>
<dbReference type="InterPro" id="IPR008979">
    <property type="entry name" value="Galactose-bd-like_sf"/>
</dbReference>
<dbReference type="KEGG" id="saes:HBH39_10690"/>
<evidence type="ECO:0000313" key="5">
    <source>
        <dbReference type="EMBL" id="QIR14893.1"/>
    </source>
</evidence>
<dbReference type="SUPFAM" id="SSF51445">
    <property type="entry name" value="(Trans)glycosidases"/>
    <property type="match status" value="1"/>
</dbReference>
<evidence type="ECO:0000313" key="6">
    <source>
        <dbReference type="Proteomes" id="UP000502608"/>
    </source>
</evidence>
<dbReference type="AlphaFoldDB" id="A0A6G9QL90"/>
<feature type="domain" description="ExoP galactose-binding-like" evidence="4">
    <location>
        <begin position="720"/>
        <end position="880"/>
    </location>
</feature>
<dbReference type="PRINTS" id="PR00133">
    <property type="entry name" value="GLHYDRLASE3"/>
</dbReference>
<dbReference type="PANTHER" id="PTHR30620">
    <property type="entry name" value="PERIPLASMIC BETA-GLUCOSIDASE-RELATED"/>
    <property type="match status" value="1"/>
</dbReference>
<dbReference type="PANTHER" id="PTHR30620:SF77">
    <property type="entry name" value="LYSOSOMAL BETA GLUCOSIDASE-LIKE"/>
    <property type="match status" value="1"/>
</dbReference>
<evidence type="ECO:0000259" key="4">
    <source>
        <dbReference type="Pfam" id="PF18559"/>
    </source>
</evidence>
<dbReference type="GO" id="GO:0009251">
    <property type="term" value="P:glucan catabolic process"/>
    <property type="evidence" value="ECO:0007669"/>
    <property type="project" value="TreeGrafter"/>
</dbReference>
<dbReference type="InterPro" id="IPR051915">
    <property type="entry name" value="Cellulose_Degrad_GH3"/>
</dbReference>
<organism evidence="5 6">
    <name type="scientific">Shewanella aestuarii</name>
    <dbReference type="NCBI Taxonomy" id="1028752"/>
    <lineage>
        <taxon>Bacteria</taxon>
        <taxon>Pseudomonadati</taxon>
        <taxon>Pseudomonadota</taxon>
        <taxon>Gammaproteobacteria</taxon>
        <taxon>Alteromonadales</taxon>
        <taxon>Shewanellaceae</taxon>
        <taxon>Shewanella</taxon>
    </lineage>
</organism>